<feature type="binding site" evidence="12">
    <location>
        <position position="220"/>
    </location>
    <ligand>
        <name>NAD(+)</name>
        <dbReference type="ChEBI" id="CHEBI:57540"/>
    </ligand>
</feature>
<dbReference type="GO" id="GO:0042853">
    <property type="term" value="P:L-alanine catabolic process"/>
    <property type="evidence" value="ECO:0007669"/>
    <property type="project" value="InterPro"/>
</dbReference>
<evidence type="ECO:0000259" key="13">
    <source>
        <dbReference type="SMART" id="SM01002"/>
    </source>
</evidence>
<evidence type="ECO:0000256" key="3">
    <source>
        <dbReference type="ARBA" id="ARBA00012897"/>
    </source>
</evidence>
<dbReference type="Gene3D" id="3.40.50.720">
    <property type="entry name" value="NAD(P)-binding Rossmann-like Domain"/>
    <property type="match status" value="2"/>
</dbReference>
<dbReference type="AlphaFoldDB" id="A0A550JGI5"/>
<dbReference type="Pfam" id="PF05222">
    <property type="entry name" value="AlaDh_PNT_N"/>
    <property type="match status" value="1"/>
</dbReference>
<dbReference type="GO" id="GO:0000286">
    <property type="term" value="F:alanine dehydrogenase activity"/>
    <property type="evidence" value="ECO:0007669"/>
    <property type="project" value="UniProtKB-UniRule"/>
</dbReference>
<feature type="binding site" evidence="12">
    <location>
        <position position="198"/>
    </location>
    <ligand>
        <name>NAD(+)</name>
        <dbReference type="ChEBI" id="CHEBI:57540"/>
    </ligand>
</feature>
<comment type="pathway">
    <text evidence="8">Organosulfur degradation; alkanesulfonate degradation.</text>
</comment>
<dbReference type="CDD" id="cd05305">
    <property type="entry name" value="L-AlaDH"/>
    <property type="match status" value="1"/>
</dbReference>
<comment type="catalytic activity">
    <reaction evidence="7">
        <text>L-alanine + NAD(+) + H2O = pyruvate + NH4(+) + NADH + H(+)</text>
        <dbReference type="Rhea" id="RHEA:18405"/>
        <dbReference type="ChEBI" id="CHEBI:15361"/>
        <dbReference type="ChEBI" id="CHEBI:15377"/>
        <dbReference type="ChEBI" id="CHEBI:15378"/>
        <dbReference type="ChEBI" id="CHEBI:28938"/>
        <dbReference type="ChEBI" id="CHEBI:57540"/>
        <dbReference type="ChEBI" id="CHEBI:57945"/>
        <dbReference type="ChEBI" id="CHEBI:57972"/>
        <dbReference type="EC" id="1.4.1.1"/>
    </reaction>
    <physiologicalReaction direction="left-to-right" evidence="7">
        <dbReference type="Rhea" id="RHEA:18406"/>
    </physiologicalReaction>
</comment>
<evidence type="ECO:0000256" key="2">
    <source>
        <dbReference type="ARBA" id="ARBA00011643"/>
    </source>
</evidence>
<feature type="binding site" evidence="12">
    <location>
        <position position="203"/>
    </location>
    <ligand>
        <name>NAD(+)</name>
        <dbReference type="ChEBI" id="CHEBI:57540"/>
    </ligand>
</feature>
<feature type="binding site" evidence="11">
    <location>
        <position position="15"/>
    </location>
    <ligand>
        <name>substrate</name>
    </ligand>
</feature>
<dbReference type="InterPro" id="IPR008143">
    <property type="entry name" value="Ala_DH/PNT_CS2"/>
</dbReference>
<dbReference type="OrthoDB" id="9804592at2"/>
<dbReference type="FunFam" id="3.40.50.720:FF:000049">
    <property type="entry name" value="Alanine dehydrogenase"/>
    <property type="match status" value="1"/>
</dbReference>
<accession>A0A550JGI5</accession>
<feature type="binding site" evidence="12">
    <location>
        <begin position="239"/>
        <end position="240"/>
    </location>
    <ligand>
        <name>NAD(+)</name>
        <dbReference type="ChEBI" id="CHEBI:57540"/>
    </ligand>
</feature>
<comment type="caution">
    <text evidence="15">The sequence shown here is derived from an EMBL/GenBank/DDBJ whole genome shotgun (WGS) entry which is preliminary data.</text>
</comment>
<comment type="subunit">
    <text evidence="2">Homohexamer.</text>
</comment>
<proteinExistence type="inferred from homology"/>
<evidence type="ECO:0000313" key="16">
    <source>
        <dbReference type="Proteomes" id="UP000317155"/>
    </source>
</evidence>
<keyword evidence="16" id="KW-1185">Reference proteome</keyword>
<keyword evidence="6 9" id="KW-0520">NAD</keyword>
<evidence type="ECO:0000256" key="11">
    <source>
        <dbReference type="PIRSR" id="PIRSR000183-2"/>
    </source>
</evidence>
<feature type="domain" description="Alanine dehydrogenase/pyridine nucleotide transhydrogenase NAD(H)-binding" evidence="13">
    <location>
        <begin position="149"/>
        <end position="297"/>
    </location>
</feature>
<dbReference type="InterPro" id="IPR008141">
    <property type="entry name" value="Ala_DH"/>
</dbReference>
<feature type="active site" description="Proton donor/acceptor" evidence="10">
    <location>
        <position position="270"/>
    </location>
</feature>
<evidence type="ECO:0000256" key="6">
    <source>
        <dbReference type="ARBA" id="ARBA00023027"/>
    </source>
</evidence>
<dbReference type="SMART" id="SM01003">
    <property type="entry name" value="AlaDh_PNT_N"/>
    <property type="match status" value="1"/>
</dbReference>
<evidence type="ECO:0000256" key="8">
    <source>
        <dbReference type="ARBA" id="ARBA00060602"/>
    </source>
</evidence>
<gene>
    <name evidence="15" type="primary">ald</name>
    <name evidence="15" type="ORF">FL622_07035</name>
</gene>
<evidence type="ECO:0000256" key="4">
    <source>
        <dbReference type="ARBA" id="ARBA00022741"/>
    </source>
</evidence>
<evidence type="ECO:0000256" key="10">
    <source>
        <dbReference type="PIRSR" id="PIRSR000183-1"/>
    </source>
</evidence>
<name>A0A550JGI5_9BACT</name>
<dbReference type="GO" id="GO:0000166">
    <property type="term" value="F:nucleotide binding"/>
    <property type="evidence" value="ECO:0007669"/>
    <property type="project" value="UniProtKB-KW"/>
</dbReference>
<dbReference type="Proteomes" id="UP000317155">
    <property type="component" value="Unassembled WGS sequence"/>
</dbReference>
<dbReference type="SUPFAM" id="SSF52283">
    <property type="entry name" value="Formate/glycerate dehydrogenase catalytic domain-like"/>
    <property type="match status" value="1"/>
</dbReference>
<dbReference type="PROSITE" id="PS00837">
    <property type="entry name" value="ALADH_PNT_2"/>
    <property type="match status" value="1"/>
</dbReference>
<feature type="domain" description="Alanine dehydrogenase/pyridine nucleotide transhydrogenase N-terminal" evidence="14">
    <location>
        <begin position="4"/>
        <end position="137"/>
    </location>
</feature>
<evidence type="ECO:0000256" key="7">
    <source>
        <dbReference type="ARBA" id="ARBA00050811"/>
    </source>
</evidence>
<comment type="similarity">
    <text evidence="1 9">Belongs to the AlaDH/PNT family.</text>
</comment>
<reference evidence="15 16" key="1">
    <citation type="submission" date="2019-07" db="EMBL/GenBank/DDBJ databases">
        <title>Insights of Desulfuromonas acetexigens electromicrobiology.</title>
        <authorList>
            <person name="Katuri K."/>
            <person name="Sapireddy V."/>
            <person name="Shaw D.R."/>
            <person name="Saikaly P."/>
        </authorList>
    </citation>
    <scope>NUCLEOTIDE SEQUENCE [LARGE SCALE GENOMIC DNA]</scope>
    <source>
        <strain evidence="15 16">2873</strain>
    </source>
</reference>
<evidence type="ECO:0000259" key="14">
    <source>
        <dbReference type="SMART" id="SM01003"/>
    </source>
</evidence>
<keyword evidence="5 9" id="KW-0560">Oxidoreductase</keyword>
<dbReference type="PANTHER" id="PTHR42795:SF1">
    <property type="entry name" value="ALANINE DEHYDROGENASE"/>
    <property type="match status" value="1"/>
</dbReference>
<dbReference type="EMBL" id="VJVV01000004">
    <property type="protein sequence ID" value="TRO82325.1"/>
    <property type="molecule type" value="Genomic_DNA"/>
</dbReference>
<feature type="active site" description="Proton donor/acceptor" evidence="10">
    <location>
        <position position="96"/>
    </location>
</feature>
<dbReference type="Pfam" id="PF01262">
    <property type="entry name" value="AlaDh_PNT_C"/>
    <property type="match status" value="1"/>
</dbReference>
<feature type="binding site" evidence="12">
    <location>
        <begin position="267"/>
        <end position="270"/>
    </location>
    <ligand>
        <name>NAD(+)</name>
        <dbReference type="ChEBI" id="CHEBI:57540"/>
    </ligand>
</feature>
<dbReference type="RefSeq" id="WP_092057374.1">
    <property type="nucleotide sequence ID" value="NZ_FOJJ01000034.1"/>
</dbReference>
<sequence length="368" mass="38509">MIVAVPKEIKTHEYRVGLTPAGARALVEDSHRVLVQIGAGTGAGIEDADYEAAGAELTADAAELYAAAEMVVKVKEPLPAEYPLLRPKQLLFTYLHLAPDPKLTQALLEREVTGVAYETVELADGFLPLLHPMSEVAGRMSVQIGAHLLQREQGGKGQLLGGVPGVRSARVVILGAGTVGGNALRIAVGMGADVRIIDIDSRRLAALDDHYGNRIQTLMSNSQTIEEEVRGADLVIGAVLVAGARAPILVRRSLVAAMTAGSVIVDVAVDQGGCVETIHPTTHDQPSYAVDGVIHYGVANMPGAVSRTSTFALTNATLPYVRRIAGQGLAEAAKADAALHKGINTLGGKLCSRPVAEAQGLNWSPCPL</sequence>
<dbReference type="PIRSF" id="PIRSF000183">
    <property type="entry name" value="Alanine_dh"/>
    <property type="match status" value="1"/>
</dbReference>
<dbReference type="SUPFAM" id="SSF51735">
    <property type="entry name" value="NAD(P)-binding Rossmann-fold domains"/>
    <property type="match status" value="1"/>
</dbReference>
<dbReference type="GO" id="GO:0005886">
    <property type="term" value="C:plasma membrane"/>
    <property type="evidence" value="ECO:0007669"/>
    <property type="project" value="TreeGrafter"/>
</dbReference>
<organism evidence="15 16">
    <name type="scientific">Trichloromonas acetexigens</name>
    <dbReference type="NCBI Taxonomy" id="38815"/>
    <lineage>
        <taxon>Bacteria</taxon>
        <taxon>Pseudomonadati</taxon>
        <taxon>Thermodesulfobacteriota</taxon>
        <taxon>Desulfuromonadia</taxon>
        <taxon>Desulfuromonadales</taxon>
        <taxon>Trichloromonadaceae</taxon>
        <taxon>Trichloromonas</taxon>
    </lineage>
</organism>
<dbReference type="PANTHER" id="PTHR42795">
    <property type="entry name" value="ALANINE DEHYDROGENASE"/>
    <property type="match status" value="1"/>
</dbReference>
<dbReference type="InterPro" id="IPR007698">
    <property type="entry name" value="AlaDH/PNT_NAD(H)-bd"/>
</dbReference>
<dbReference type="SMART" id="SM01002">
    <property type="entry name" value="AlaDh_PNT_C"/>
    <property type="match status" value="1"/>
</dbReference>
<protein>
    <recommendedName>
        <fullName evidence="3 9">Alanine dehydrogenase</fullName>
        <ecNumber evidence="3 9">1.4.1.1</ecNumber>
    </recommendedName>
</protein>
<dbReference type="InterPro" id="IPR007886">
    <property type="entry name" value="AlaDH/PNT_N"/>
</dbReference>
<dbReference type="InterPro" id="IPR036291">
    <property type="entry name" value="NAD(P)-bd_dom_sf"/>
</dbReference>
<feature type="binding site" evidence="12">
    <location>
        <position position="134"/>
    </location>
    <ligand>
        <name>NAD(+)</name>
        <dbReference type="ChEBI" id="CHEBI:57540"/>
    </ligand>
</feature>
<feature type="binding site" evidence="12">
    <location>
        <begin position="298"/>
        <end position="301"/>
    </location>
    <ligand>
        <name>NAD(+)</name>
        <dbReference type="ChEBI" id="CHEBI:57540"/>
    </ligand>
</feature>
<evidence type="ECO:0000256" key="5">
    <source>
        <dbReference type="ARBA" id="ARBA00023002"/>
    </source>
</evidence>
<dbReference type="NCBIfam" id="TIGR00518">
    <property type="entry name" value="alaDH"/>
    <property type="match status" value="1"/>
</dbReference>
<feature type="binding site" evidence="11">
    <location>
        <position position="75"/>
    </location>
    <ligand>
        <name>substrate</name>
    </ligand>
</feature>
<evidence type="ECO:0000256" key="12">
    <source>
        <dbReference type="PIRSR" id="PIRSR000183-3"/>
    </source>
</evidence>
<evidence type="ECO:0000256" key="1">
    <source>
        <dbReference type="ARBA" id="ARBA00005689"/>
    </source>
</evidence>
<dbReference type="EC" id="1.4.1.1" evidence="3 9"/>
<evidence type="ECO:0000313" key="15">
    <source>
        <dbReference type="EMBL" id="TRO82325.1"/>
    </source>
</evidence>
<evidence type="ECO:0000256" key="9">
    <source>
        <dbReference type="PIRNR" id="PIRNR000183"/>
    </source>
</evidence>
<keyword evidence="4 12" id="KW-0547">Nucleotide-binding</keyword>